<accession>A0ABT1I0K4</accession>
<feature type="region of interest" description="Disordered" evidence="1">
    <location>
        <begin position="1"/>
        <end position="24"/>
    </location>
</feature>
<sequence length="239" mass="25342">MAQENQESAPHGVASRQERVESARDTGGFVQNGVTWVSPQFHDPGCVAGRASRWFGWTGAGRAVIARAAMAWIGGYPRGVNVEVTPLPGIGTRQDFMTRSGRRVGVVTYRDGRFDLIISQREDPDACSASVPLTPEESATLANLLGAPQLVAQLRDEQRDVAGIATKQFPIVHGSPFDGRTLGDTAMRTRTGTSVVAVVRAGDVHPSPRPDFVFTGGDLLVVVGTSDGLRAAADLLAHG</sequence>
<comment type="caution">
    <text evidence="3">The sequence shown here is derived from an EMBL/GenBank/DDBJ whole genome shotgun (WGS) entry which is preliminary data.</text>
</comment>
<dbReference type="Gene3D" id="3.30.70.1450">
    <property type="entry name" value="Regulator of K+ conductance, C-terminal domain"/>
    <property type="match status" value="1"/>
</dbReference>
<dbReference type="Proteomes" id="UP001205311">
    <property type="component" value="Unassembled WGS sequence"/>
</dbReference>
<reference evidence="3 4" key="1">
    <citation type="submission" date="2022-06" db="EMBL/GenBank/DDBJ databases">
        <title>Genomic Encyclopedia of Archaeal and Bacterial Type Strains, Phase II (KMG-II): from individual species to whole genera.</title>
        <authorList>
            <person name="Goeker M."/>
        </authorList>
    </citation>
    <scope>NUCLEOTIDE SEQUENCE [LARGE SCALE GENOMIC DNA]</scope>
    <source>
        <strain evidence="3 4">DSM 40477</strain>
    </source>
</reference>
<dbReference type="InterPro" id="IPR058776">
    <property type="entry name" value="KhtT-like_N"/>
</dbReference>
<dbReference type="EMBL" id="JAMTCP010000039">
    <property type="protein sequence ID" value="MCP2261295.1"/>
    <property type="molecule type" value="Genomic_DNA"/>
</dbReference>
<dbReference type="PANTHER" id="PTHR30445">
    <property type="entry name" value="K(+)_H(+) ANTIPORTER SUBUNIT KHTT"/>
    <property type="match status" value="1"/>
</dbReference>
<organism evidence="3 4">
    <name type="scientific">Streptoalloteichus tenebrarius (strain ATCC 17920 / DSM 40477 / JCM 4838 / CBS 697.72 / NBRC 16177 / NCIMB 11028 / NRRL B-12390 / A12253. 1 / ISP 5477)</name>
    <name type="common">Streptomyces tenebrarius</name>
    <dbReference type="NCBI Taxonomy" id="1933"/>
    <lineage>
        <taxon>Bacteria</taxon>
        <taxon>Bacillati</taxon>
        <taxon>Actinomycetota</taxon>
        <taxon>Actinomycetes</taxon>
        <taxon>Pseudonocardiales</taxon>
        <taxon>Pseudonocardiaceae</taxon>
        <taxon>Streptoalloteichus</taxon>
    </lineage>
</organism>
<dbReference type="Pfam" id="PF02080">
    <property type="entry name" value="TrkA_C"/>
    <property type="match status" value="1"/>
</dbReference>
<dbReference type="InterPro" id="IPR050144">
    <property type="entry name" value="AAE_transporter"/>
</dbReference>
<evidence type="ECO:0000313" key="3">
    <source>
        <dbReference type="EMBL" id="MCP2261295.1"/>
    </source>
</evidence>
<proteinExistence type="predicted"/>
<evidence type="ECO:0000256" key="1">
    <source>
        <dbReference type="SAM" id="MobiDB-lite"/>
    </source>
</evidence>
<dbReference type="Pfam" id="PF25991">
    <property type="entry name" value="KhtT_N"/>
    <property type="match status" value="1"/>
</dbReference>
<name>A0ABT1I0K4_STRSD</name>
<feature type="domain" description="RCK C-terminal" evidence="2">
    <location>
        <begin position="154"/>
        <end position="238"/>
    </location>
</feature>
<gene>
    <name evidence="3" type="ORF">LX15_005016</name>
</gene>
<protein>
    <submittedName>
        <fullName evidence="3">K+/H+ antiporter YhaU, regulatory subunit KhtT</fullName>
    </submittedName>
</protein>
<keyword evidence="4" id="KW-1185">Reference proteome</keyword>
<dbReference type="InterPro" id="IPR036721">
    <property type="entry name" value="RCK_C_sf"/>
</dbReference>
<dbReference type="PROSITE" id="PS51202">
    <property type="entry name" value="RCK_C"/>
    <property type="match status" value="1"/>
</dbReference>
<dbReference type="InterPro" id="IPR006037">
    <property type="entry name" value="RCK_C"/>
</dbReference>
<dbReference type="SUPFAM" id="SSF116726">
    <property type="entry name" value="TrkA C-terminal domain-like"/>
    <property type="match status" value="1"/>
</dbReference>
<evidence type="ECO:0000313" key="4">
    <source>
        <dbReference type="Proteomes" id="UP001205311"/>
    </source>
</evidence>
<evidence type="ECO:0000259" key="2">
    <source>
        <dbReference type="PROSITE" id="PS51202"/>
    </source>
</evidence>
<dbReference type="PANTHER" id="PTHR30445:SF8">
    <property type="entry name" value="K(+)_H(+) ANTIPORTER SUBUNIT KHTT"/>
    <property type="match status" value="1"/>
</dbReference>